<feature type="domain" description="Damage-control phosphatase ARMT1-like metal-binding" evidence="9">
    <location>
        <begin position="26"/>
        <end position="425"/>
    </location>
</feature>
<sequence length="457" mass="52718">MAEITPANPPKPAYVGAEKDTFAFVTVAKRWPVIVTNVIDDVYKSYHQGEGGKHEQEAKQIIEQISALKYDIQRDKELRPIQEDGYGDVAQWNQLLETYFKGKTWFTASWLFTECYMYRRIREVFQLTETWKDYDPFFRQKTSTFRGSSAAVFELAAKFAEPIRQQSDDEKRVWFHELAQVSLWGNATDLSLLANMKEEDIKSVQAMGQAKLEEQEKMIVVNDLDKIWNKVKTLQSGRVDFVLDNAGFELYVDLVFADYLLQANCASQIYFHCKTIPWFVSDTMPSDFQWLIDTCLSDFFNQVEPAPSAEQTENLKTLARRWQQYMKEGKFVVKSDPFWCTGLAYRHLKAEAPDLFTDMAQKADLVIFKGDLNFRKLTYDCHWPVTTSFKEAIGPVMADEFGSLCVFRTNKADVVVGLKEGKEEELLEAGFEDWRYSGKFAVVEFSQGRGKAVIDTD</sequence>
<dbReference type="Pfam" id="PF01937">
    <property type="entry name" value="ARMT1-like_dom"/>
    <property type="match status" value="1"/>
</dbReference>
<comment type="cofactor">
    <cofactor evidence="8">
        <name>Mn(2+)</name>
        <dbReference type="ChEBI" id="CHEBI:29035"/>
    </cofactor>
    <cofactor evidence="8">
        <name>Ni(2+)</name>
        <dbReference type="ChEBI" id="CHEBI:49786"/>
    </cofactor>
</comment>
<evidence type="ECO:0000256" key="5">
    <source>
        <dbReference type="ARBA" id="ARBA00023211"/>
    </source>
</evidence>
<organism evidence="10 11">
    <name type="scientific">Bifiguratus adelaidae</name>
    <dbReference type="NCBI Taxonomy" id="1938954"/>
    <lineage>
        <taxon>Eukaryota</taxon>
        <taxon>Fungi</taxon>
        <taxon>Fungi incertae sedis</taxon>
        <taxon>Mucoromycota</taxon>
        <taxon>Mucoromycotina</taxon>
        <taxon>Endogonomycetes</taxon>
        <taxon>Endogonales</taxon>
        <taxon>Endogonales incertae sedis</taxon>
        <taxon>Bifiguratus</taxon>
    </lineage>
</organism>
<dbReference type="InterPro" id="IPR002791">
    <property type="entry name" value="ARMT1-like_metal-bd"/>
</dbReference>
<dbReference type="GO" id="GO:0006974">
    <property type="term" value="P:DNA damage response"/>
    <property type="evidence" value="ECO:0007669"/>
    <property type="project" value="TreeGrafter"/>
</dbReference>
<dbReference type="GO" id="GO:0046872">
    <property type="term" value="F:metal ion binding"/>
    <property type="evidence" value="ECO:0007669"/>
    <property type="project" value="UniProtKB-UniRule"/>
</dbReference>
<evidence type="ECO:0000313" key="11">
    <source>
        <dbReference type="Proteomes" id="UP000242875"/>
    </source>
</evidence>
<dbReference type="EMBL" id="MVBO01000047">
    <property type="protein sequence ID" value="OZJ04247.1"/>
    <property type="molecule type" value="Genomic_DNA"/>
</dbReference>
<comment type="domain">
    <text evidence="8">Subfamily III proteins have a conserved RTxK motif about 40-50 residues from the C-terminus; the threonine may be replaced by serine or cysteine.</text>
</comment>
<dbReference type="GO" id="GO:0004427">
    <property type="term" value="F:inorganic diphosphate phosphatase activity"/>
    <property type="evidence" value="ECO:0007669"/>
    <property type="project" value="UniProtKB-ARBA"/>
</dbReference>
<dbReference type="GO" id="GO:0030643">
    <property type="term" value="P:intracellular phosphate ion homeostasis"/>
    <property type="evidence" value="ECO:0007669"/>
    <property type="project" value="UniProtKB-ARBA"/>
</dbReference>
<dbReference type="PANTHER" id="PTHR12260:SF4">
    <property type="entry name" value="SUGAR PHOSPHATE PHOSPHATASE"/>
    <property type="match status" value="1"/>
</dbReference>
<evidence type="ECO:0000256" key="7">
    <source>
        <dbReference type="ARBA" id="ARBA00054243"/>
    </source>
</evidence>
<evidence type="ECO:0000256" key="8">
    <source>
        <dbReference type="RuleBase" id="RU367030"/>
    </source>
</evidence>
<accession>A0A261Y0V7</accession>
<evidence type="ECO:0000259" key="9">
    <source>
        <dbReference type="Pfam" id="PF01937"/>
    </source>
</evidence>
<keyword evidence="3 8" id="KW-0479">Metal-binding</keyword>
<evidence type="ECO:0000256" key="1">
    <source>
        <dbReference type="ARBA" id="ARBA00001326"/>
    </source>
</evidence>
<dbReference type="AlphaFoldDB" id="A0A261Y0V7"/>
<evidence type="ECO:0000256" key="3">
    <source>
        <dbReference type="ARBA" id="ARBA00022723"/>
    </source>
</evidence>
<dbReference type="OrthoDB" id="541375at2759"/>
<evidence type="ECO:0000256" key="2">
    <source>
        <dbReference type="ARBA" id="ARBA00009519"/>
    </source>
</evidence>
<dbReference type="InterPro" id="IPR039763">
    <property type="entry name" value="ARMT1"/>
</dbReference>
<proteinExistence type="inferred from homology"/>
<evidence type="ECO:0000256" key="4">
    <source>
        <dbReference type="ARBA" id="ARBA00022801"/>
    </source>
</evidence>
<keyword evidence="4 8" id="KW-0378">Hydrolase</keyword>
<dbReference type="FunFam" id="1.20.930.60:FF:000002">
    <property type="entry name" value="Protein-glutamate O-methyltransferase C1393.13"/>
    <property type="match status" value="1"/>
</dbReference>
<dbReference type="GO" id="GO:0005634">
    <property type="term" value="C:nucleus"/>
    <property type="evidence" value="ECO:0007669"/>
    <property type="project" value="TreeGrafter"/>
</dbReference>
<comment type="catalytic activity">
    <reaction evidence="6 8">
        <text>beta-D-fructose 6-phosphate = dihydroxyacetone + D-glyceraldehyde 3-phosphate</text>
        <dbReference type="Rhea" id="RHEA:28002"/>
        <dbReference type="ChEBI" id="CHEBI:16016"/>
        <dbReference type="ChEBI" id="CHEBI:57634"/>
        <dbReference type="ChEBI" id="CHEBI:59776"/>
    </reaction>
</comment>
<name>A0A261Y0V7_9FUNG</name>
<dbReference type="GO" id="GO:0097023">
    <property type="term" value="F:fructose 6-phosphate aldolase activity"/>
    <property type="evidence" value="ECO:0007669"/>
    <property type="project" value="RHEA"/>
</dbReference>
<dbReference type="FunFam" id="3.40.50.10880:FF:000005">
    <property type="entry name" value="DUF89-domain-containing protein"/>
    <property type="match status" value="1"/>
</dbReference>
<evidence type="ECO:0000313" key="10">
    <source>
        <dbReference type="EMBL" id="OZJ04247.1"/>
    </source>
</evidence>
<reference evidence="10 11" key="1">
    <citation type="journal article" date="2017" name="Mycologia">
        <title>Bifiguratus adelaidae, gen. et sp. nov., a new member of Mucoromycotina in endophytic and soil-dwelling habitats.</title>
        <authorList>
            <person name="Torres-Cruz T.J."/>
            <person name="Billingsley Tobias T.L."/>
            <person name="Almatruk M."/>
            <person name="Hesse C."/>
            <person name="Kuske C.R."/>
            <person name="Desiro A."/>
            <person name="Benucci G.M."/>
            <person name="Bonito G."/>
            <person name="Stajich J.E."/>
            <person name="Dunlap C."/>
            <person name="Arnold A.E."/>
            <person name="Porras-Alfaro A."/>
        </authorList>
    </citation>
    <scope>NUCLEOTIDE SEQUENCE [LARGE SCALE GENOMIC DNA]</scope>
    <source>
        <strain evidence="10 11">AZ0501</strain>
    </source>
</reference>
<dbReference type="SUPFAM" id="SSF111321">
    <property type="entry name" value="AF1104-like"/>
    <property type="match status" value="1"/>
</dbReference>
<dbReference type="PANTHER" id="PTHR12260">
    <property type="entry name" value="DAMAGE-CONTROL PHOSPHATASE ARMT1"/>
    <property type="match status" value="1"/>
</dbReference>
<comment type="caution">
    <text evidence="10">The sequence shown here is derived from an EMBL/GenBank/DDBJ whole genome shotgun (WGS) entry which is preliminary data.</text>
</comment>
<dbReference type="Gene3D" id="3.40.50.10880">
    <property type="entry name" value="Uncharacterised protein PF01937, DUF89, domain 3"/>
    <property type="match status" value="1"/>
</dbReference>
<evidence type="ECO:0000256" key="6">
    <source>
        <dbReference type="ARBA" id="ARBA00048809"/>
    </source>
</evidence>
<comment type="similarity">
    <text evidence="2 8">Belongs to the damage-control phosphatase family. Sugar phosphate phosphatase III subfamily.</text>
</comment>
<dbReference type="EC" id="3.1.3.-" evidence="8"/>
<keyword evidence="5 8" id="KW-0464">Manganese</keyword>
<dbReference type="GO" id="GO:0103026">
    <property type="term" value="F:fructose-1-phosphatase activity"/>
    <property type="evidence" value="ECO:0007669"/>
    <property type="project" value="RHEA"/>
</dbReference>
<dbReference type="InterPro" id="IPR036075">
    <property type="entry name" value="ARMT-1-like_metal-bd_sf"/>
</dbReference>
<dbReference type="Proteomes" id="UP000242875">
    <property type="component" value="Unassembled WGS sequence"/>
</dbReference>
<dbReference type="Gene3D" id="1.20.930.60">
    <property type="match status" value="1"/>
</dbReference>
<comment type="catalytic activity">
    <reaction evidence="1 8">
        <text>beta-D-fructose 1-phosphate + H2O = D-fructose + phosphate</text>
        <dbReference type="Rhea" id="RHEA:35603"/>
        <dbReference type="ChEBI" id="CHEBI:15377"/>
        <dbReference type="ChEBI" id="CHEBI:37721"/>
        <dbReference type="ChEBI" id="CHEBI:43474"/>
        <dbReference type="ChEBI" id="CHEBI:138881"/>
    </reaction>
</comment>
<comment type="function">
    <text evidence="7 8">Metal-dependent phosphatase that shows phosphatase activity against several substrates, including fructose-1-phosphate and fructose-6-phosphate. Its preference for fructose-1-phosphate, a strong glycating agent that causes DNA damage rather than a canonical yeast metabolite, suggests a damage-control function in hexose phosphate metabolism.</text>
</comment>
<protein>
    <recommendedName>
        <fullName evidence="8">Sugar phosphate phosphatase</fullName>
        <ecNumber evidence="8">3.1.3.-</ecNumber>
    </recommendedName>
</protein>
<gene>
    <name evidence="10" type="ORF">BZG36_02481</name>
</gene>
<keyword evidence="11" id="KW-1185">Reference proteome</keyword>